<dbReference type="AlphaFoldDB" id="A0A366K0X7"/>
<evidence type="ECO:0000259" key="1">
    <source>
        <dbReference type="Pfam" id="PF13643"/>
    </source>
</evidence>
<dbReference type="Pfam" id="PF13643">
    <property type="entry name" value="DUF4145"/>
    <property type="match status" value="1"/>
</dbReference>
<gene>
    <name evidence="2" type="ORF">DFO70_103427</name>
</gene>
<reference evidence="2 3" key="1">
    <citation type="submission" date="2018-06" db="EMBL/GenBank/DDBJ databases">
        <title>Freshwater and sediment microbial communities from various areas in North America, analyzing microbe dynamics in response to fracking.</title>
        <authorList>
            <person name="Lamendella R."/>
        </authorList>
    </citation>
    <scope>NUCLEOTIDE SEQUENCE [LARGE SCALE GENOMIC DNA]</scope>
    <source>
        <strain evidence="2 3">14_TX</strain>
    </source>
</reference>
<protein>
    <submittedName>
        <fullName evidence="2">Uncharacterized protein DUF4145</fullName>
    </submittedName>
</protein>
<feature type="domain" description="DUF4145" evidence="1">
    <location>
        <begin position="120"/>
        <end position="212"/>
    </location>
</feature>
<accession>A0A366K0X7</accession>
<organism evidence="2 3">
    <name type="scientific">Cytobacillus firmus</name>
    <name type="common">Bacillus firmus</name>
    <dbReference type="NCBI Taxonomy" id="1399"/>
    <lineage>
        <taxon>Bacteria</taxon>
        <taxon>Bacillati</taxon>
        <taxon>Bacillota</taxon>
        <taxon>Bacilli</taxon>
        <taxon>Bacillales</taxon>
        <taxon>Bacillaceae</taxon>
        <taxon>Cytobacillus</taxon>
    </lineage>
</organism>
<dbReference type="EMBL" id="QNSF01000003">
    <property type="protein sequence ID" value="RBP95385.1"/>
    <property type="molecule type" value="Genomic_DNA"/>
</dbReference>
<dbReference type="OrthoDB" id="6402073at2"/>
<dbReference type="Proteomes" id="UP000252731">
    <property type="component" value="Unassembled WGS sequence"/>
</dbReference>
<name>A0A366K0X7_CYTFI</name>
<proteinExistence type="predicted"/>
<evidence type="ECO:0000313" key="2">
    <source>
        <dbReference type="EMBL" id="RBP95385.1"/>
    </source>
</evidence>
<dbReference type="InterPro" id="IPR025285">
    <property type="entry name" value="DUF4145"/>
</dbReference>
<comment type="caution">
    <text evidence="2">The sequence shown here is derived from an EMBL/GenBank/DDBJ whole genome shotgun (WGS) entry which is preliminary data.</text>
</comment>
<sequence>MEFLENKVFCRTCGKKTNHLITTCHYESIKISNVHEFLITHAILKCAGCDTITYADIHHDPHVDEQGNQKDLRIIIFPEEPKVSMRVTTKGDIIYSSEIPKNISEIYKQLVASYNRKHNLLCAIGLRTLIEAICNELKIIKGFKYDENKNPLTQEGKKESIEGKINGLYEKEYIIWYQTLILQRIREIGNAATHELVEPTSEELYSAIEVVENLLENIYNLKNHNLLKK</sequence>
<evidence type="ECO:0000313" key="3">
    <source>
        <dbReference type="Proteomes" id="UP000252731"/>
    </source>
</evidence>
<dbReference type="RefSeq" id="WP_113882065.1">
    <property type="nucleotide sequence ID" value="NZ_QNSF01000003.1"/>
</dbReference>
<keyword evidence="3" id="KW-1185">Reference proteome</keyword>